<reference evidence="3 4" key="1">
    <citation type="submission" date="2017-02" db="EMBL/GenBank/DDBJ databases">
        <title>Whole genome shotgun sequence of Pantoea agglomerans strain AS1 isolated from a cycad, Zamia floridana in Central Florida, USA.</title>
        <authorList>
            <person name="Lata P."/>
            <person name="Govindarajan S."/>
            <person name="Qi F."/>
            <person name="Li J.-L."/>
            <person name="Maurya S.K."/>
            <person name="Sahoo M.K."/>
        </authorList>
    </citation>
    <scope>NUCLEOTIDE SEQUENCE [LARGE SCALE GENOMIC DNA]</scope>
    <source>
        <strain evidence="3 4">AS1</strain>
    </source>
</reference>
<keyword evidence="4" id="KW-1185">Reference proteome</keyword>
<accession>A0A1V9DHP4</accession>
<comment type="caution">
    <text evidence="3">The sequence shown here is derived from an EMBL/GenBank/DDBJ whole genome shotgun (WGS) entry which is preliminary data.</text>
</comment>
<dbReference type="Gene3D" id="3.40.50.2000">
    <property type="entry name" value="Glycogen Phosphorylase B"/>
    <property type="match status" value="1"/>
</dbReference>
<gene>
    <name evidence="3" type="ORF">B2J69_12355</name>
</gene>
<dbReference type="PANTHER" id="PTHR46401">
    <property type="entry name" value="GLYCOSYLTRANSFERASE WBBK-RELATED"/>
    <property type="match status" value="1"/>
</dbReference>
<dbReference type="GO" id="GO:0009103">
    <property type="term" value="P:lipopolysaccharide biosynthetic process"/>
    <property type="evidence" value="ECO:0007669"/>
    <property type="project" value="TreeGrafter"/>
</dbReference>
<dbReference type="GO" id="GO:0016757">
    <property type="term" value="F:glycosyltransferase activity"/>
    <property type="evidence" value="ECO:0007669"/>
    <property type="project" value="InterPro"/>
</dbReference>
<dbReference type="InterPro" id="IPR001296">
    <property type="entry name" value="Glyco_trans_1"/>
</dbReference>
<protein>
    <submittedName>
        <fullName evidence="3">Glycosyl transferase</fullName>
    </submittedName>
</protein>
<dbReference type="OrthoDB" id="9801609at2"/>
<feature type="domain" description="Glycosyl transferase family 1" evidence="2">
    <location>
        <begin position="164"/>
        <end position="330"/>
    </location>
</feature>
<dbReference type="PANTHER" id="PTHR46401:SF2">
    <property type="entry name" value="GLYCOSYLTRANSFERASE WBBK-RELATED"/>
    <property type="match status" value="1"/>
</dbReference>
<organism evidence="3 4">
    <name type="scientific">Pantoea latae</name>
    <dbReference type="NCBI Taxonomy" id="1964541"/>
    <lineage>
        <taxon>Bacteria</taxon>
        <taxon>Pseudomonadati</taxon>
        <taxon>Pseudomonadota</taxon>
        <taxon>Gammaproteobacteria</taxon>
        <taxon>Enterobacterales</taxon>
        <taxon>Erwiniaceae</taxon>
        <taxon>Pantoea</taxon>
    </lineage>
</organism>
<dbReference type="Pfam" id="PF00534">
    <property type="entry name" value="Glycos_transf_1"/>
    <property type="match status" value="1"/>
</dbReference>
<evidence type="ECO:0000313" key="3">
    <source>
        <dbReference type="EMBL" id="OQP33333.1"/>
    </source>
</evidence>
<name>A0A1V9DHP4_9GAMM</name>
<proteinExistence type="predicted"/>
<dbReference type="Proteomes" id="UP000192769">
    <property type="component" value="Unassembled WGS sequence"/>
</dbReference>
<dbReference type="CDD" id="cd03801">
    <property type="entry name" value="GT4_PimA-like"/>
    <property type="match status" value="1"/>
</dbReference>
<dbReference type="EMBL" id="MWUE01000017">
    <property type="protein sequence ID" value="OQP33333.1"/>
    <property type="molecule type" value="Genomic_DNA"/>
</dbReference>
<evidence type="ECO:0000259" key="2">
    <source>
        <dbReference type="Pfam" id="PF00534"/>
    </source>
</evidence>
<sequence length="392" mass="44062">MKIIVSGQGYPEKRNIIVNKQHAYINFRYKNLWLYLNKIKQTFARSNKLFIFRPFGLLMPEDSQIIHLFNEVASTRKPWVSTFETELPRVLPVPGLPKFSNPELSKQLRLVAAPQCVAIVAMSEAARQIQLKLLAAFPDEAAAIVPKLHTLHPPQPVLYDGPRQQEDKVIFTFVGNEFYRKGGAEVVLAFSELADEGLIDADSVEVNLTGNLNHRYNFAHGNYQDDASFFQQIESLLSAHPFFKHTASRPNDEMIALFKRAHVGLLPSWQDTYGFSVLEMQACGCPVISTNVRALPEINPAEAGWTIACPLNDMFELSIRSAEEKSALRRLLVTQLKAYVVAIIADSASVASRSRCAVERILTHHHPVRFQEQLNAIYALADEVADRHASQA</sequence>
<dbReference type="AlphaFoldDB" id="A0A1V9DHP4"/>
<evidence type="ECO:0000256" key="1">
    <source>
        <dbReference type="ARBA" id="ARBA00022679"/>
    </source>
</evidence>
<dbReference type="SUPFAM" id="SSF53756">
    <property type="entry name" value="UDP-Glycosyltransferase/glycogen phosphorylase"/>
    <property type="match status" value="1"/>
</dbReference>
<keyword evidence="1 3" id="KW-0808">Transferase</keyword>
<evidence type="ECO:0000313" key="4">
    <source>
        <dbReference type="Proteomes" id="UP000192769"/>
    </source>
</evidence>